<organism evidence="1 2">
    <name type="scientific">Jiella endophytica</name>
    <dbReference type="NCBI Taxonomy" id="2558362"/>
    <lineage>
        <taxon>Bacteria</taxon>
        <taxon>Pseudomonadati</taxon>
        <taxon>Pseudomonadota</taxon>
        <taxon>Alphaproteobacteria</taxon>
        <taxon>Hyphomicrobiales</taxon>
        <taxon>Aurantimonadaceae</taxon>
        <taxon>Jiella</taxon>
    </lineage>
</organism>
<dbReference type="EMBL" id="SOZD01000009">
    <property type="protein sequence ID" value="TFF18402.1"/>
    <property type="molecule type" value="Genomic_DNA"/>
</dbReference>
<evidence type="ECO:0000313" key="1">
    <source>
        <dbReference type="EMBL" id="TFF18402.1"/>
    </source>
</evidence>
<dbReference type="OrthoDB" id="9802640at2"/>
<dbReference type="RefSeq" id="WP_134763997.1">
    <property type="nucleotide sequence ID" value="NZ_SOZD01000009.1"/>
</dbReference>
<sequence length="323" mass="36366">MSYRAIKDRQAIHQAIDRWEMAFDQIGTRQHSFANNLIWVEKMGFWFAAGGWERSGGYRYWNGIGNRLGGPKERNLIVEVNPPDGEIPGRWQGLVATDDAGRDWILHAGEMNAGVKRIHLRDYTANHAADRVDVHFSDGSQRPYYVVACLNESYLEIVLSTQRYMNACIKLRALVADKSSRSFEVQEKALISEEAIGTISAGPQDAKSYDRIHARVWHALRQTLEGRGIKVANLRVGSLGPDLYTLDMVQPALYEIKTAVGSSDFLKALGQLLFYDKLLGGHYRKILIVPSGLKQSNISILKGFDIEIVIYKKNGPHYVFDGL</sequence>
<evidence type="ECO:0000313" key="2">
    <source>
        <dbReference type="Proteomes" id="UP000298179"/>
    </source>
</evidence>
<keyword evidence="2" id="KW-1185">Reference proteome</keyword>
<proteinExistence type="predicted"/>
<protein>
    <submittedName>
        <fullName evidence="1">Uncharacterized protein</fullName>
    </submittedName>
</protein>
<accession>A0A4Y8R9L4</accession>
<dbReference type="AlphaFoldDB" id="A0A4Y8R9L4"/>
<gene>
    <name evidence="1" type="ORF">E3C22_21790</name>
</gene>
<dbReference type="Proteomes" id="UP000298179">
    <property type="component" value="Unassembled WGS sequence"/>
</dbReference>
<name>A0A4Y8R9L4_9HYPH</name>
<comment type="caution">
    <text evidence="1">The sequence shown here is derived from an EMBL/GenBank/DDBJ whole genome shotgun (WGS) entry which is preliminary data.</text>
</comment>
<reference evidence="1 2" key="1">
    <citation type="submission" date="2019-03" db="EMBL/GenBank/DDBJ databases">
        <title>Jiella endophytica sp. nov., a novel endophytic bacterium isolated from root of Ficus microcarpa Linn. f.</title>
        <authorList>
            <person name="Tuo L."/>
        </authorList>
    </citation>
    <scope>NUCLEOTIDE SEQUENCE [LARGE SCALE GENOMIC DNA]</scope>
    <source>
        <strain evidence="1 2">CBS5Q-3</strain>
    </source>
</reference>